<name>I3PG26_UREUN</name>
<evidence type="ECO:0000256" key="5">
    <source>
        <dbReference type="ARBA" id="ARBA00022946"/>
    </source>
</evidence>
<dbReference type="EC" id="1.13.11.18" evidence="13"/>
<dbReference type="GO" id="GO:0006749">
    <property type="term" value="P:glutathione metabolic process"/>
    <property type="evidence" value="ECO:0007669"/>
    <property type="project" value="InterPro"/>
</dbReference>
<evidence type="ECO:0000256" key="14">
    <source>
        <dbReference type="ARBA" id="ARBA00067300"/>
    </source>
</evidence>
<keyword evidence="5" id="KW-0809">Transit peptide</keyword>
<keyword evidence="8" id="KW-0560">Oxidoreductase</keyword>
<dbReference type="SMART" id="SM00849">
    <property type="entry name" value="Lactamase_B"/>
    <property type="match status" value="1"/>
</dbReference>
<reference evidence="17" key="1">
    <citation type="journal article" date="2013" name="PLoS ONE">
        <title>Characteristics and Function of Sulfur Dioxygenase in Echiuran Worm Urechis unicinctus.</title>
        <authorList>
            <person name="Zhang L."/>
            <person name="Liu X."/>
            <person name="Liu J."/>
            <person name="Zhang Z."/>
        </authorList>
    </citation>
    <scope>NUCLEOTIDE SEQUENCE</scope>
</reference>
<sequence length="293" mass="32611">MLSSVCGSLRRTLCNGSVLASKHPFLGRSNALKLETKPVCTRVMYRSYSANMHGQEVVFRQLFDNTSFTYTYLLGDAASKEAVLIDPVIELVDRDVRIVKELGLNLKYAVNTHVHADHVTGTGEIKKRIPTCKSVIAECSQAKADVFINEGDGIEFGQFKLECRSTPGHTDGCFTYVWHEKGMAFTGDALLIRGCGRTDFQQGSSEALYKSVHGKILSLPEQFILYPAHDYTGQTSTTVREEKNHNPRLTKPIDVFIRIMSELNLPYPKQLDRALPANMVCGIFDTESPPSKS</sequence>
<evidence type="ECO:0000256" key="9">
    <source>
        <dbReference type="ARBA" id="ARBA00023004"/>
    </source>
</evidence>
<evidence type="ECO:0000256" key="8">
    <source>
        <dbReference type="ARBA" id="ARBA00023002"/>
    </source>
</evidence>
<evidence type="ECO:0000256" key="13">
    <source>
        <dbReference type="ARBA" id="ARBA00066686"/>
    </source>
</evidence>
<dbReference type="GO" id="GO:0050313">
    <property type="term" value="F:sulfur dioxygenase activity"/>
    <property type="evidence" value="ECO:0007669"/>
    <property type="project" value="UniProtKB-EC"/>
</dbReference>
<evidence type="ECO:0000256" key="4">
    <source>
        <dbReference type="ARBA" id="ARBA00022723"/>
    </source>
</evidence>
<comment type="subcellular location">
    <subcellularLocation>
        <location evidence="2">Mitochondrion</location>
    </subcellularLocation>
</comment>
<protein>
    <recommendedName>
        <fullName evidence="14">Persulfide dioxygenase ETHE1, mitochondrial</fullName>
        <ecNumber evidence="13">1.13.11.18</ecNumber>
    </recommendedName>
    <alternativeName>
        <fullName evidence="15">Sulfur dioxygenase ETHE1</fullName>
    </alternativeName>
</protein>
<comment type="cofactor">
    <cofactor evidence="1">
        <name>Fe(2+)</name>
        <dbReference type="ChEBI" id="CHEBI:29033"/>
    </cofactor>
</comment>
<dbReference type="SMR" id="I3PG26"/>
<evidence type="ECO:0000256" key="7">
    <source>
        <dbReference type="ARBA" id="ARBA00022990"/>
    </source>
</evidence>
<dbReference type="PANTHER" id="PTHR43084:SF1">
    <property type="entry name" value="PERSULFIDE DIOXYGENASE ETHE1, MITOCHONDRIAL"/>
    <property type="match status" value="1"/>
</dbReference>
<proteinExistence type="evidence at transcript level"/>
<comment type="similarity">
    <text evidence="3">Belongs to the metallo-beta-lactamase superfamily. Glyoxalase II family.</text>
</comment>
<evidence type="ECO:0000256" key="11">
    <source>
        <dbReference type="ARBA" id="ARBA00050990"/>
    </source>
</evidence>
<dbReference type="InterPro" id="IPR051682">
    <property type="entry name" value="Mito_Persulfide_Diox"/>
</dbReference>
<evidence type="ECO:0000256" key="6">
    <source>
        <dbReference type="ARBA" id="ARBA00022964"/>
    </source>
</evidence>
<evidence type="ECO:0000256" key="3">
    <source>
        <dbReference type="ARBA" id="ARBA00006759"/>
    </source>
</evidence>
<evidence type="ECO:0000256" key="10">
    <source>
        <dbReference type="ARBA" id="ARBA00023128"/>
    </source>
</evidence>
<dbReference type="GO" id="GO:0046872">
    <property type="term" value="F:metal ion binding"/>
    <property type="evidence" value="ECO:0007669"/>
    <property type="project" value="UniProtKB-KW"/>
</dbReference>
<evidence type="ECO:0000256" key="2">
    <source>
        <dbReference type="ARBA" id="ARBA00004173"/>
    </source>
</evidence>
<comment type="subunit">
    <text evidence="12">Homodimer. Monomer. Interacts with TST. May interact with RELA.</text>
</comment>
<keyword evidence="4" id="KW-0479">Metal-binding</keyword>
<keyword evidence="9" id="KW-0408">Iron</keyword>
<evidence type="ECO:0000256" key="1">
    <source>
        <dbReference type="ARBA" id="ARBA00001954"/>
    </source>
</evidence>
<comment type="catalytic activity">
    <reaction evidence="11">
        <text>S-sulfanylglutathione + O2 + H2O = sulfite + glutathione + 2 H(+)</text>
        <dbReference type="Rhea" id="RHEA:12981"/>
        <dbReference type="ChEBI" id="CHEBI:15377"/>
        <dbReference type="ChEBI" id="CHEBI:15378"/>
        <dbReference type="ChEBI" id="CHEBI:15379"/>
        <dbReference type="ChEBI" id="CHEBI:17359"/>
        <dbReference type="ChEBI" id="CHEBI:57925"/>
        <dbReference type="ChEBI" id="CHEBI:58905"/>
        <dbReference type="EC" id="1.13.11.18"/>
    </reaction>
</comment>
<keyword evidence="7" id="KW-0007">Acetylation</keyword>
<dbReference type="PANTHER" id="PTHR43084">
    <property type="entry name" value="PERSULFIDE DIOXYGENASE ETHE1"/>
    <property type="match status" value="1"/>
</dbReference>
<dbReference type="SUPFAM" id="SSF56281">
    <property type="entry name" value="Metallo-hydrolase/oxidoreductase"/>
    <property type="match status" value="1"/>
</dbReference>
<dbReference type="InterPro" id="IPR044528">
    <property type="entry name" value="POD-like_MBL-fold"/>
</dbReference>
<keyword evidence="6" id="KW-0223">Dioxygenase</keyword>
<keyword evidence="10" id="KW-0496">Mitochondrion</keyword>
<feature type="domain" description="Metallo-beta-lactamase" evidence="16">
    <location>
        <begin position="68"/>
        <end position="229"/>
    </location>
</feature>
<dbReference type="FunFam" id="3.60.15.10:FF:000013">
    <property type="entry name" value="Persulfide dioxygenase ETHE1, mitochondrial"/>
    <property type="match status" value="1"/>
</dbReference>
<dbReference type="Pfam" id="PF00753">
    <property type="entry name" value="Lactamase_B"/>
    <property type="match status" value="1"/>
</dbReference>
<evidence type="ECO:0000259" key="16">
    <source>
        <dbReference type="SMART" id="SM00849"/>
    </source>
</evidence>
<dbReference type="AlphaFoldDB" id="I3PG26"/>
<dbReference type="CDD" id="cd07724">
    <property type="entry name" value="POD-like_MBL-fold"/>
    <property type="match status" value="1"/>
</dbReference>
<dbReference type="InterPro" id="IPR036866">
    <property type="entry name" value="RibonucZ/Hydroxyglut_hydro"/>
</dbReference>
<evidence type="ECO:0000313" key="17">
    <source>
        <dbReference type="EMBL" id="AEV92813.1"/>
    </source>
</evidence>
<dbReference type="GO" id="GO:0005739">
    <property type="term" value="C:mitochondrion"/>
    <property type="evidence" value="ECO:0007669"/>
    <property type="project" value="UniProtKB-SubCell"/>
</dbReference>
<evidence type="ECO:0000256" key="15">
    <source>
        <dbReference type="ARBA" id="ARBA00077964"/>
    </source>
</evidence>
<organism evidence="17">
    <name type="scientific">Urechis unicinctus</name>
    <name type="common">Fat innkeeper worm</name>
    <name type="synonym">Chinese penis fish</name>
    <dbReference type="NCBI Taxonomy" id="6432"/>
    <lineage>
        <taxon>Eukaryota</taxon>
        <taxon>Metazoa</taxon>
        <taxon>Spiralia</taxon>
        <taxon>Lophotrochozoa</taxon>
        <taxon>Annelida</taxon>
        <taxon>Polychaeta</taxon>
        <taxon>Echiura</taxon>
        <taxon>Xenopneusta</taxon>
        <taxon>Urechidae</taxon>
        <taxon>Urechis</taxon>
    </lineage>
</organism>
<evidence type="ECO:0000256" key="12">
    <source>
        <dbReference type="ARBA" id="ARBA00065219"/>
    </source>
</evidence>
<accession>I3PG26</accession>
<dbReference type="EMBL" id="HQ730921">
    <property type="protein sequence ID" value="AEV92813.1"/>
    <property type="molecule type" value="mRNA"/>
</dbReference>
<dbReference type="InterPro" id="IPR001279">
    <property type="entry name" value="Metallo-B-lactamas"/>
</dbReference>
<dbReference type="GO" id="GO:0070813">
    <property type="term" value="P:hydrogen sulfide metabolic process"/>
    <property type="evidence" value="ECO:0007669"/>
    <property type="project" value="TreeGrafter"/>
</dbReference>
<dbReference type="Gene3D" id="3.60.15.10">
    <property type="entry name" value="Ribonuclease Z/Hydroxyacylglutathione hydrolase-like"/>
    <property type="match status" value="1"/>
</dbReference>